<organism evidence="1 2">
    <name type="scientific">Devosia yakushimensis</name>
    <dbReference type="NCBI Taxonomy" id="470028"/>
    <lineage>
        <taxon>Bacteria</taxon>
        <taxon>Pseudomonadati</taxon>
        <taxon>Pseudomonadota</taxon>
        <taxon>Alphaproteobacteria</taxon>
        <taxon>Hyphomicrobiales</taxon>
        <taxon>Devosiaceae</taxon>
        <taxon>Devosia</taxon>
    </lineage>
</organism>
<evidence type="ECO:0000313" key="2">
    <source>
        <dbReference type="Proteomes" id="UP001161406"/>
    </source>
</evidence>
<accession>A0ABQ5UJZ4</accession>
<dbReference type="EMBL" id="BSNG01000004">
    <property type="protein sequence ID" value="GLQ12155.1"/>
    <property type="molecule type" value="Genomic_DNA"/>
</dbReference>
<name>A0ABQ5UJZ4_9HYPH</name>
<comment type="caution">
    <text evidence="1">The sequence shown here is derived from an EMBL/GenBank/DDBJ whole genome shotgun (WGS) entry which is preliminary data.</text>
</comment>
<evidence type="ECO:0000313" key="1">
    <source>
        <dbReference type="EMBL" id="GLQ12155.1"/>
    </source>
</evidence>
<dbReference type="Proteomes" id="UP001161406">
    <property type="component" value="Unassembled WGS sequence"/>
</dbReference>
<reference evidence="1" key="2">
    <citation type="submission" date="2023-01" db="EMBL/GenBank/DDBJ databases">
        <title>Draft genome sequence of Devosia yakushimensis strain NBRC 103855.</title>
        <authorList>
            <person name="Sun Q."/>
            <person name="Mori K."/>
        </authorList>
    </citation>
    <scope>NUCLEOTIDE SEQUENCE</scope>
    <source>
        <strain evidence="1">NBRC 103855</strain>
    </source>
</reference>
<protein>
    <submittedName>
        <fullName evidence="1">Uncharacterized protein</fullName>
    </submittedName>
</protein>
<keyword evidence="2" id="KW-1185">Reference proteome</keyword>
<gene>
    <name evidence="1" type="ORF">GCM10007913_40880</name>
</gene>
<proteinExistence type="predicted"/>
<sequence length="104" mass="11248">MILFPVPGPSGLLRVAMSPSMTDKQPLPTKLIVLLAFDKGEDGDLVPAFEAREMRDESTAIRTGRDLASRHAGVIAWSRSADLVNGEFGDPVVLFQQGDVPDLE</sequence>
<reference evidence="1" key="1">
    <citation type="journal article" date="2014" name="Int. J. Syst. Evol. Microbiol.">
        <title>Complete genome of a new Firmicutes species belonging to the dominant human colonic microbiota ('Ruminococcus bicirculans') reveals two chromosomes and a selective capacity to utilize plant glucans.</title>
        <authorList>
            <consortium name="NISC Comparative Sequencing Program"/>
            <person name="Wegmann U."/>
            <person name="Louis P."/>
            <person name="Goesmann A."/>
            <person name="Henrissat B."/>
            <person name="Duncan S.H."/>
            <person name="Flint H.J."/>
        </authorList>
    </citation>
    <scope>NUCLEOTIDE SEQUENCE</scope>
    <source>
        <strain evidence="1">NBRC 103855</strain>
    </source>
</reference>